<dbReference type="InterPro" id="IPR035985">
    <property type="entry name" value="Ubiquitin-activating_enz"/>
</dbReference>
<evidence type="ECO:0000259" key="7">
    <source>
        <dbReference type="Pfam" id="PF00899"/>
    </source>
</evidence>
<evidence type="ECO:0000256" key="1">
    <source>
        <dbReference type="ARBA" id="ARBA00004123"/>
    </source>
</evidence>
<dbReference type="Pfam" id="PF00899">
    <property type="entry name" value="ThiF"/>
    <property type="match status" value="1"/>
</dbReference>
<proteinExistence type="inferred from homology"/>
<dbReference type="GO" id="GO:0016925">
    <property type="term" value="P:protein sumoylation"/>
    <property type="evidence" value="ECO:0007669"/>
    <property type="project" value="TreeGrafter"/>
</dbReference>
<sequence length="325" mass="35445">MDPSTELLTEQEAAVYDRQIRVWGVDAQRKLSKARVLVVGMSGVVAETCKNIVLAGIGSLTLVDDSPVTDEASAANFLVQFDDSEGQGITLAEVCAASLRDYNPMVQVKAEAGSIQSKPDSFFGNFDAIILGRSSVSLKKHVNELCRKQTHRIAFYTVDVRGTCGSLFVDLRTHSYTSKRAKDDKDVQLELSYPSFEESLGVRWSSMPKRTSKLLFALRCLEDFEETEGRQPGHVSSQDLPALLAFWKKACEAQTVAESLVPEALLQKLLRAGSTELPPVCAILGGIVGQELIKAMSCKGEPLSNYFFFDAGDGKGIIEKVAPNT</sequence>
<evidence type="ECO:0000256" key="6">
    <source>
        <dbReference type="ARBA" id="ARBA00044354"/>
    </source>
</evidence>
<evidence type="ECO:0000256" key="4">
    <source>
        <dbReference type="ARBA" id="ARBA00022786"/>
    </source>
</evidence>
<comment type="pathway">
    <text evidence="2">Protein modification; protein sumoylation.</text>
</comment>
<dbReference type="Proteomes" id="UP000822688">
    <property type="component" value="Chromosome 8"/>
</dbReference>
<evidence type="ECO:0000256" key="2">
    <source>
        <dbReference type="ARBA" id="ARBA00004718"/>
    </source>
</evidence>
<dbReference type="GO" id="GO:0031510">
    <property type="term" value="C:SUMO activating enzyme complex"/>
    <property type="evidence" value="ECO:0007669"/>
    <property type="project" value="TreeGrafter"/>
</dbReference>
<evidence type="ECO:0000313" key="8">
    <source>
        <dbReference type="EMBL" id="KAG0565130.1"/>
    </source>
</evidence>
<protein>
    <recommendedName>
        <fullName evidence="6">Ubiquitin-like 1-activating enzyme E1A</fullName>
    </recommendedName>
</protein>
<dbReference type="GO" id="GO:0019948">
    <property type="term" value="F:SUMO activating enzyme activity"/>
    <property type="evidence" value="ECO:0007669"/>
    <property type="project" value="TreeGrafter"/>
</dbReference>
<comment type="caution">
    <text evidence="8">The sequence shown here is derived from an EMBL/GenBank/DDBJ whole genome shotgun (WGS) entry which is preliminary data.</text>
</comment>
<dbReference type="PANTHER" id="PTHR10953">
    <property type="entry name" value="UBIQUITIN-ACTIVATING ENZYME E1"/>
    <property type="match status" value="1"/>
</dbReference>
<dbReference type="AlphaFoldDB" id="A0A8T0H1B5"/>
<evidence type="ECO:0000256" key="5">
    <source>
        <dbReference type="ARBA" id="ARBA00023242"/>
    </source>
</evidence>
<keyword evidence="4" id="KW-0833">Ubl conjugation pathway</keyword>
<dbReference type="InterPro" id="IPR000594">
    <property type="entry name" value="ThiF_NAD_FAD-bd"/>
</dbReference>
<dbReference type="InterPro" id="IPR000011">
    <property type="entry name" value="UBQ/SUMO-activ_enz_E1-like"/>
</dbReference>
<dbReference type="GO" id="GO:0005737">
    <property type="term" value="C:cytoplasm"/>
    <property type="evidence" value="ECO:0007669"/>
    <property type="project" value="TreeGrafter"/>
</dbReference>
<evidence type="ECO:0000256" key="3">
    <source>
        <dbReference type="ARBA" id="ARBA00005673"/>
    </source>
</evidence>
<dbReference type="EMBL" id="CM026429">
    <property type="protein sequence ID" value="KAG0565130.1"/>
    <property type="molecule type" value="Genomic_DNA"/>
</dbReference>
<dbReference type="PANTHER" id="PTHR10953:SF162">
    <property type="entry name" value="SUMO-ACTIVATING ENZYME SUBUNIT 1"/>
    <property type="match status" value="1"/>
</dbReference>
<dbReference type="Gene3D" id="3.40.50.720">
    <property type="entry name" value="NAD(P)-binding Rossmann-like Domain"/>
    <property type="match status" value="1"/>
</dbReference>
<dbReference type="InterPro" id="IPR045886">
    <property type="entry name" value="ThiF/MoeB/HesA"/>
</dbReference>
<feature type="domain" description="THIF-type NAD/FAD binding fold" evidence="7">
    <location>
        <begin position="16"/>
        <end position="311"/>
    </location>
</feature>
<comment type="similarity">
    <text evidence="3">Belongs to the ubiquitin-activating E1 family.</text>
</comment>
<evidence type="ECO:0000313" key="9">
    <source>
        <dbReference type="Proteomes" id="UP000822688"/>
    </source>
</evidence>
<keyword evidence="5" id="KW-0539">Nucleus</keyword>
<reference evidence="8" key="1">
    <citation type="submission" date="2020-06" db="EMBL/GenBank/DDBJ databases">
        <title>WGS assembly of Ceratodon purpureus strain R40.</title>
        <authorList>
            <person name="Carey S.B."/>
            <person name="Jenkins J."/>
            <person name="Shu S."/>
            <person name="Lovell J.T."/>
            <person name="Sreedasyam A."/>
            <person name="Maumus F."/>
            <person name="Tiley G.P."/>
            <person name="Fernandez-Pozo N."/>
            <person name="Barry K."/>
            <person name="Chen C."/>
            <person name="Wang M."/>
            <person name="Lipzen A."/>
            <person name="Daum C."/>
            <person name="Saski C.A."/>
            <person name="Payton A.C."/>
            <person name="Mcbreen J.C."/>
            <person name="Conrad R.E."/>
            <person name="Kollar L.M."/>
            <person name="Olsson S."/>
            <person name="Huttunen S."/>
            <person name="Landis J.B."/>
            <person name="Wickett N.J."/>
            <person name="Johnson M.G."/>
            <person name="Rensing S.A."/>
            <person name="Grimwood J."/>
            <person name="Schmutz J."/>
            <person name="Mcdaniel S.F."/>
        </authorList>
    </citation>
    <scope>NUCLEOTIDE SEQUENCE</scope>
    <source>
        <strain evidence="8">R40</strain>
    </source>
</reference>
<name>A0A8T0H1B5_CERPU</name>
<dbReference type="OrthoDB" id="1708823at2759"/>
<gene>
    <name evidence="8" type="ORF">KC19_8G167200</name>
</gene>
<keyword evidence="9" id="KW-1185">Reference proteome</keyword>
<comment type="subcellular location">
    <subcellularLocation>
        <location evidence="1">Nucleus</location>
    </subcellularLocation>
</comment>
<dbReference type="SUPFAM" id="SSF69572">
    <property type="entry name" value="Activating enzymes of the ubiquitin-like proteins"/>
    <property type="match status" value="1"/>
</dbReference>
<organism evidence="8 9">
    <name type="scientific">Ceratodon purpureus</name>
    <name type="common">Fire moss</name>
    <name type="synonym">Dicranum purpureum</name>
    <dbReference type="NCBI Taxonomy" id="3225"/>
    <lineage>
        <taxon>Eukaryota</taxon>
        <taxon>Viridiplantae</taxon>
        <taxon>Streptophyta</taxon>
        <taxon>Embryophyta</taxon>
        <taxon>Bryophyta</taxon>
        <taxon>Bryophytina</taxon>
        <taxon>Bryopsida</taxon>
        <taxon>Dicranidae</taxon>
        <taxon>Pseudoditrichales</taxon>
        <taxon>Ditrichaceae</taxon>
        <taxon>Ceratodon</taxon>
    </lineage>
</organism>
<accession>A0A8T0H1B5</accession>
<dbReference type="PRINTS" id="PR01849">
    <property type="entry name" value="UBIQUITINACT"/>
</dbReference>